<dbReference type="SUPFAM" id="SSF116842">
    <property type="entry name" value="XseB-like"/>
    <property type="match status" value="1"/>
</dbReference>
<dbReference type="EMBL" id="PIQH01000003">
    <property type="protein sequence ID" value="RUO80773.1"/>
    <property type="molecule type" value="Genomic_DNA"/>
</dbReference>
<evidence type="ECO:0000313" key="9">
    <source>
        <dbReference type="Proteomes" id="UP000287996"/>
    </source>
</evidence>
<dbReference type="RefSeq" id="WP_126841304.1">
    <property type="nucleotide sequence ID" value="NZ_PIQH01000003.1"/>
</dbReference>
<name>A0A432ZSC1_9GAMM</name>
<dbReference type="Gene3D" id="1.10.287.1040">
    <property type="entry name" value="Exonuclease VII, small subunit"/>
    <property type="match status" value="1"/>
</dbReference>
<feature type="compositionally biased region" description="Polar residues" evidence="7">
    <location>
        <begin position="75"/>
        <end position="85"/>
    </location>
</feature>
<evidence type="ECO:0000313" key="8">
    <source>
        <dbReference type="EMBL" id="RUO80773.1"/>
    </source>
</evidence>
<proteinExistence type="inferred from homology"/>
<evidence type="ECO:0000256" key="3">
    <source>
        <dbReference type="ARBA" id="ARBA00022722"/>
    </source>
</evidence>
<dbReference type="HAMAP" id="MF_00337">
    <property type="entry name" value="Exonuc_7_S"/>
    <property type="match status" value="1"/>
</dbReference>
<comment type="catalytic activity">
    <reaction evidence="6">
        <text>Exonucleolytic cleavage in either 5'- to 3'- or 3'- to 5'-direction to yield nucleoside 5'-phosphates.</text>
        <dbReference type="EC" id="3.1.11.6"/>
    </reaction>
</comment>
<comment type="function">
    <text evidence="6">Bidirectionally degrades single-stranded DNA into large acid-insoluble oligonucleotides, which are then degraded further into small acid-soluble oligonucleotides.</text>
</comment>
<keyword evidence="5 6" id="KW-0269">Exonuclease</keyword>
<feature type="region of interest" description="Disordered" evidence="7">
    <location>
        <begin position="64"/>
        <end position="85"/>
    </location>
</feature>
<comment type="similarity">
    <text evidence="1 6">Belongs to the XseB family.</text>
</comment>
<dbReference type="PANTHER" id="PTHR34137:SF1">
    <property type="entry name" value="EXODEOXYRIBONUCLEASE 7 SMALL SUBUNIT"/>
    <property type="match status" value="1"/>
</dbReference>
<dbReference type="NCBIfam" id="TIGR01280">
    <property type="entry name" value="xseB"/>
    <property type="match status" value="1"/>
</dbReference>
<keyword evidence="9" id="KW-1185">Reference proteome</keyword>
<dbReference type="GO" id="GO:0009318">
    <property type="term" value="C:exodeoxyribonuclease VII complex"/>
    <property type="evidence" value="ECO:0007669"/>
    <property type="project" value="UniProtKB-UniRule"/>
</dbReference>
<dbReference type="EC" id="3.1.11.6" evidence="6"/>
<dbReference type="GO" id="GO:0008855">
    <property type="term" value="F:exodeoxyribonuclease VII activity"/>
    <property type="evidence" value="ECO:0007669"/>
    <property type="project" value="UniProtKB-UniRule"/>
</dbReference>
<dbReference type="PANTHER" id="PTHR34137">
    <property type="entry name" value="EXODEOXYRIBONUCLEASE 7 SMALL SUBUNIT"/>
    <property type="match status" value="1"/>
</dbReference>
<dbReference type="GO" id="GO:0005829">
    <property type="term" value="C:cytosol"/>
    <property type="evidence" value="ECO:0007669"/>
    <property type="project" value="TreeGrafter"/>
</dbReference>
<dbReference type="Pfam" id="PF02609">
    <property type="entry name" value="Exonuc_VII_S"/>
    <property type="match status" value="1"/>
</dbReference>
<dbReference type="GO" id="GO:0006308">
    <property type="term" value="P:DNA catabolic process"/>
    <property type="evidence" value="ECO:0007669"/>
    <property type="project" value="UniProtKB-UniRule"/>
</dbReference>
<organism evidence="8 9">
    <name type="scientific">Idiomarina tyrosinivorans</name>
    <dbReference type="NCBI Taxonomy" id="1445662"/>
    <lineage>
        <taxon>Bacteria</taxon>
        <taxon>Pseudomonadati</taxon>
        <taxon>Pseudomonadota</taxon>
        <taxon>Gammaproteobacteria</taxon>
        <taxon>Alteromonadales</taxon>
        <taxon>Idiomarinaceae</taxon>
        <taxon>Idiomarina</taxon>
    </lineage>
</organism>
<sequence length="85" mass="9428">MSAGKNPSFEQALQQLEAIVHDLEQGELPLEQALEKFEQAVKLSRLSQQQLQAAEQKVQQLLNQNGDEQLADFAQPNNDNGETPA</sequence>
<evidence type="ECO:0000256" key="6">
    <source>
        <dbReference type="HAMAP-Rule" id="MF_00337"/>
    </source>
</evidence>
<evidence type="ECO:0000256" key="5">
    <source>
        <dbReference type="ARBA" id="ARBA00022839"/>
    </source>
</evidence>
<keyword evidence="4 6" id="KW-0378">Hydrolase</keyword>
<evidence type="ECO:0000256" key="4">
    <source>
        <dbReference type="ARBA" id="ARBA00022801"/>
    </source>
</evidence>
<reference evidence="8 9" key="1">
    <citation type="journal article" date="2011" name="Front. Microbiol.">
        <title>Genomic signatures of strain selection and enhancement in Bacillus atrophaeus var. globigii, a historical biowarfare simulant.</title>
        <authorList>
            <person name="Gibbons H.S."/>
            <person name="Broomall S.M."/>
            <person name="McNew L.A."/>
            <person name="Daligault H."/>
            <person name="Chapman C."/>
            <person name="Bruce D."/>
            <person name="Karavis M."/>
            <person name="Krepps M."/>
            <person name="McGregor P.A."/>
            <person name="Hong C."/>
            <person name="Park K.H."/>
            <person name="Akmal A."/>
            <person name="Feldman A."/>
            <person name="Lin J.S."/>
            <person name="Chang W.E."/>
            <person name="Higgs B.W."/>
            <person name="Demirev P."/>
            <person name="Lindquist J."/>
            <person name="Liem A."/>
            <person name="Fochler E."/>
            <person name="Read T.D."/>
            <person name="Tapia R."/>
            <person name="Johnson S."/>
            <person name="Bishop-Lilly K.A."/>
            <person name="Detter C."/>
            <person name="Han C."/>
            <person name="Sozhamannan S."/>
            <person name="Rosenzweig C.N."/>
            <person name="Skowronski E.W."/>
        </authorList>
    </citation>
    <scope>NUCLEOTIDE SEQUENCE [LARGE SCALE GENOMIC DNA]</scope>
    <source>
        <strain evidence="8 9">CC-PW-9</strain>
    </source>
</reference>
<keyword evidence="3 6" id="KW-0540">Nuclease</keyword>
<dbReference type="OrthoDB" id="5591562at2"/>
<dbReference type="Proteomes" id="UP000287996">
    <property type="component" value="Unassembled WGS sequence"/>
</dbReference>
<keyword evidence="2 6" id="KW-0963">Cytoplasm</keyword>
<comment type="subcellular location">
    <subcellularLocation>
        <location evidence="6">Cytoplasm</location>
    </subcellularLocation>
</comment>
<evidence type="ECO:0000256" key="7">
    <source>
        <dbReference type="SAM" id="MobiDB-lite"/>
    </source>
</evidence>
<protein>
    <recommendedName>
        <fullName evidence="6">Exodeoxyribonuclease 7 small subunit</fullName>
        <ecNumber evidence="6">3.1.11.6</ecNumber>
    </recommendedName>
    <alternativeName>
        <fullName evidence="6">Exodeoxyribonuclease VII small subunit</fullName>
        <shortName evidence="6">Exonuclease VII small subunit</shortName>
    </alternativeName>
</protein>
<accession>A0A432ZSC1</accession>
<dbReference type="NCBIfam" id="NF002140">
    <property type="entry name" value="PRK00977.1-4"/>
    <property type="match status" value="1"/>
</dbReference>
<evidence type="ECO:0000256" key="2">
    <source>
        <dbReference type="ARBA" id="ARBA00022490"/>
    </source>
</evidence>
<dbReference type="InterPro" id="IPR003761">
    <property type="entry name" value="Exonuc_VII_S"/>
</dbReference>
<dbReference type="InterPro" id="IPR037004">
    <property type="entry name" value="Exonuc_VII_ssu_sf"/>
</dbReference>
<evidence type="ECO:0000256" key="1">
    <source>
        <dbReference type="ARBA" id="ARBA00009998"/>
    </source>
</evidence>
<comment type="subunit">
    <text evidence="6">Heterooligomer composed of large and small subunits.</text>
</comment>
<comment type="caution">
    <text evidence="8">The sequence shown here is derived from an EMBL/GenBank/DDBJ whole genome shotgun (WGS) entry which is preliminary data.</text>
</comment>
<gene>
    <name evidence="6" type="primary">xseB</name>
    <name evidence="8" type="ORF">CWI84_04090</name>
</gene>
<dbReference type="AlphaFoldDB" id="A0A432ZSC1"/>